<dbReference type="EMBL" id="BNCO01000101">
    <property type="protein sequence ID" value="GIL67647.1"/>
    <property type="molecule type" value="Genomic_DNA"/>
</dbReference>
<dbReference type="SMART" id="SM00332">
    <property type="entry name" value="PP2Cc"/>
    <property type="match status" value="1"/>
</dbReference>
<evidence type="ECO:0000256" key="5">
    <source>
        <dbReference type="ARBA" id="ARBA00022801"/>
    </source>
</evidence>
<dbReference type="InterPro" id="IPR036457">
    <property type="entry name" value="PPM-type-like_dom_sf"/>
</dbReference>
<dbReference type="Gene3D" id="3.60.40.10">
    <property type="entry name" value="PPM-type phosphatase domain"/>
    <property type="match status" value="1"/>
</dbReference>
<dbReference type="PROSITE" id="PS51746">
    <property type="entry name" value="PPM_2"/>
    <property type="match status" value="1"/>
</dbReference>
<accession>A0A8J4FB80</accession>
<gene>
    <name evidence="12" type="ORF">Vafri_20980</name>
</gene>
<evidence type="ECO:0000313" key="13">
    <source>
        <dbReference type="Proteomes" id="UP000747399"/>
    </source>
</evidence>
<protein>
    <recommendedName>
        <fullName evidence="3">protein-serine/threonine phosphatase</fullName>
        <ecNumber evidence="3">3.1.3.16</ecNumber>
    </recommendedName>
</protein>
<evidence type="ECO:0000256" key="6">
    <source>
        <dbReference type="ARBA" id="ARBA00022842"/>
    </source>
</evidence>
<organism evidence="12 13">
    <name type="scientific">Volvox africanus</name>
    <dbReference type="NCBI Taxonomy" id="51714"/>
    <lineage>
        <taxon>Eukaryota</taxon>
        <taxon>Viridiplantae</taxon>
        <taxon>Chlorophyta</taxon>
        <taxon>core chlorophytes</taxon>
        <taxon>Chlorophyceae</taxon>
        <taxon>CS clade</taxon>
        <taxon>Chlamydomonadales</taxon>
        <taxon>Volvocaceae</taxon>
        <taxon>Volvox</taxon>
    </lineage>
</organism>
<evidence type="ECO:0000313" key="12">
    <source>
        <dbReference type="EMBL" id="GIL67647.1"/>
    </source>
</evidence>
<evidence type="ECO:0000256" key="3">
    <source>
        <dbReference type="ARBA" id="ARBA00013081"/>
    </source>
</evidence>
<keyword evidence="4" id="KW-0479">Metal-binding</keyword>
<dbReference type="Pfam" id="PF00481">
    <property type="entry name" value="PP2C"/>
    <property type="match status" value="1"/>
</dbReference>
<keyword evidence="7 9" id="KW-0904">Protein phosphatase</keyword>
<dbReference type="GO" id="GO:0004722">
    <property type="term" value="F:protein serine/threonine phosphatase activity"/>
    <property type="evidence" value="ECO:0007669"/>
    <property type="project" value="UniProtKB-EC"/>
</dbReference>
<dbReference type="CDD" id="cd00143">
    <property type="entry name" value="PP2Cc"/>
    <property type="match status" value="1"/>
</dbReference>
<keyword evidence="13" id="KW-1185">Reference proteome</keyword>
<evidence type="ECO:0000256" key="7">
    <source>
        <dbReference type="ARBA" id="ARBA00022912"/>
    </source>
</evidence>
<keyword evidence="8" id="KW-0464">Manganese</keyword>
<comment type="caution">
    <text evidence="12">The sequence shown here is derived from an EMBL/GenBank/DDBJ whole genome shotgun (WGS) entry which is preliminary data.</text>
</comment>
<dbReference type="SUPFAM" id="SSF81606">
    <property type="entry name" value="PP2C-like"/>
    <property type="match status" value="1"/>
</dbReference>
<sequence length="512" mass="53659">MVEMKAAFVPGANRRIPTSIFDGHPERIMWLTFDLQNDSGLVPTVVTRDLGVSGESLQVPQQAFLVGPRAMISRLSPGNATASPGSGSGDVCERPCSSSHIVLPQPIPTVDVAGISLPGYAPGYKDRNQDAALLLDTFLSNQQQLLAVFDGHGPEGHRVSAFVKRNLPYTLLAKLVEEDGAHSGCADTRPGGLFGARPSSDTTNAKQTLSISAASPSVRAAFAASPRGVFSDAGDGACNDGCAGGPLPRALWRTVTSLDQQLGDSGIDVINSGSTMALCHVHGRLLTAAWVGDSRMLLGLPARARTSASPDEARISSSATVVPRDGKLTATTAASESAGGLEPHRNSSGGGSAWRVAWSSTDHKPELSGEAMRIKAAGGRVARSVGRQGPVGPYRVWFQEQAYPGLAMSRALGDLPGRDIGITCTPSCASIRLPDNGPAVLVLASDGVWELLSNEQVLELATETGSANEAANRVVQQSRRAWVKEYGGSYVDDITAVVMRFGMRPQQRTTSG</sequence>
<evidence type="ECO:0000256" key="9">
    <source>
        <dbReference type="RuleBase" id="RU003465"/>
    </source>
</evidence>
<proteinExistence type="inferred from homology"/>
<dbReference type="InterPro" id="IPR001932">
    <property type="entry name" value="PPM-type_phosphatase-like_dom"/>
</dbReference>
<evidence type="ECO:0000256" key="10">
    <source>
        <dbReference type="SAM" id="MobiDB-lite"/>
    </source>
</evidence>
<evidence type="ECO:0000256" key="4">
    <source>
        <dbReference type="ARBA" id="ARBA00022723"/>
    </source>
</evidence>
<comment type="similarity">
    <text evidence="9">Belongs to the PP2C family.</text>
</comment>
<dbReference type="AlphaFoldDB" id="A0A8J4FB80"/>
<dbReference type="InterPro" id="IPR015655">
    <property type="entry name" value="PP2C"/>
</dbReference>
<feature type="domain" description="PPM-type phosphatase" evidence="11">
    <location>
        <begin position="114"/>
        <end position="501"/>
    </location>
</feature>
<evidence type="ECO:0000259" key="11">
    <source>
        <dbReference type="PROSITE" id="PS51746"/>
    </source>
</evidence>
<dbReference type="Proteomes" id="UP000747399">
    <property type="component" value="Unassembled WGS sequence"/>
</dbReference>
<evidence type="ECO:0000256" key="2">
    <source>
        <dbReference type="ARBA" id="ARBA00001946"/>
    </source>
</evidence>
<evidence type="ECO:0000256" key="1">
    <source>
        <dbReference type="ARBA" id="ARBA00001936"/>
    </source>
</evidence>
<dbReference type="InterPro" id="IPR000222">
    <property type="entry name" value="PP2C_BS"/>
</dbReference>
<dbReference type="GO" id="GO:0046872">
    <property type="term" value="F:metal ion binding"/>
    <property type="evidence" value="ECO:0007669"/>
    <property type="project" value="UniProtKB-KW"/>
</dbReference>
<comment type="cofactor">
    <cofactor evidence="1">
        <name>Mn(2+)</name>
        <dbReference type="ChEBI" id="CHEBI:29035"/>
    </cofactor>
</comment>
<reference evidence="12" key="1">
    <citation type="journal article" date="2021" name="Proc. Natl. Acad. Sci. U.S.A.">
        <title>Three genomes in the algal genus Volvox reveal the fate of a haploid sex-determining region after a transition to homothallism.</title>
        <authorList>
            <person name="Yamamoto K."/>
            <person name="Hamaji T."/>
            <person name="Kawai-Toyooka H."/>
            <person name="Matsuzaki R."/>
            <person name="Takahashi F."/>
            <person name="Nishimura Y."/>
            <person name="Kawachi M."/>
            <person name="Noguchi H."/>
            <person name="Minakuchi Y."/>
            <person name="Umen J.G."/>
            <person name="Toyoda A."/>
            <person name="Nozaki H."/>
        </authorList>
    </citation>
    <scope>NUCLEOTIDE SEQUENCE</scope>
    <source>
        <strain evidence="12">NIES-3780</strain>
    </source>
</reference>
<keyword evidence="6" id="KW-0460">Magnesium</keyword>
<feature type="region of interest" description="Disordered" evidence="10">
    <location>
        <begin position="306"/>
        <end position="356"/>
    </location>
</feature>
<evidence type="ECO:0000256" key="8">
    <source>
        <dbReference type="ARBA" id="ARBA00023211"/>
    </source>
</evidence>
<name>A0A8J4FB80_9CHLO</name>
<dbReference type="PANTHER" id="PTHR47992">
    <property type="entry name" value="PROTEIN PHOSPHATASE"/>
    <property type="match status" value="1"/>
</dbReference>
<keyword evidence="5 9" id="KW-0378">Hydrolase</keyword>
<comment type="cofactor">
    <cofactor evidence="2">
        <name>Mg(2+)</name>
        <dbReference type="ChEBI" id="CHEBI:18420"/>
    </cofactor>
</comment>
<dbReference type="PROSITE" id="PS01032">
    <property type="entry name" value="PPM_1"/>
    <property type="match status" value="1"/>
</dbReference>
<dbReference type="EC" id="3.1.3.16" evidence="3"/>